<dbReference type="GO" id="GO:0016791">
    <property type="term" value="F:phosphatase activity"/>
    <property type="evidence" value="ECO:0007669"/>
    <property type="project" value="TreeGrafter"/>
</dbReference>
<dbReference type="InterPro" id="IPR006439">
    <property type="entry name" value="HAD-SF_hydro_IA"/>
</dbReference>
<dbReference type="PANTHER" id="PTHR19288:SF95">
    <property type="entry name" value="D-GLYCEROL 3-PHOSPHATE PHOSPHATASE"/>
    <property type="match status" value="1"/>
</dbReference>
<dbReference type="NCBIfam" id="TIGR01549">
    <property type="entry name" value="HAD-SF-IA-v1"/>
    <property type="match status" value="1"/>
</dbReference>
<dbReference type="AlphaFoldDB" id="A0A364V3H3"/>
<name>A0A364V3H3_9CORY</name>
<dbReference type="Proteomes" id="UP000251577">
    <property type="component" value="Unassembled WGS sequence"/>
</dbReference>
<protein>
    <submittedName>
        <fullName evidence="1">Hydrolase</fullName>
    </submittedName>
</protein>
<dbReference type="Pfam" id="PF13344">
    <property type="entry name" value="Hydrolase_6"/>
    <property type="match status" value="1"/>
</dbReference>
<proteinExistence type="predicted"/>
<dbReference type="InterPro" id="IPR023214">
    <property type="entry name" value="HAD_sf"/>
</dbReference>
<dbReference type="SUPFAM" id="SSF56784">
    <property type="entry name" value="HAD-like"/>
    <property type="match status" value="1"/>
</dbReference>
<evidence type="ECO:0000313" key="2">
    <source>
        <dbReference type="Proteomes" id="UP000251577"/>
    </source>
</evidence>
<sequence>MALHLLDHYDAILADLDGTVFEGGRPVPGAAEGLSGRRVVYVTNNASRSPEQVAEHLNQLGFPADADSVLTSAQAASTLASRELEQRGISPQGAKAFVIGAESFKELAQREGFCVVESADDEPAIVLQGHSPDNDWARLSEGALAIRRGAVYVASNLDTTLPSERGLLVGNGSMVAAVSTATGQRPVSAGKPGPAMFHVAAQRLGSTHPLVVGDRLDTDIAGGNAAGFDTLCTVTGVSGHWDVLYSSGLNRPNFIAANMRDHLPGWSATVTEGGAAGGADGLQVTVRAGEEGPVNVMAAEALAAAAPLVWKHLDASGSADSRPEVAVVGGDDLARRAVEAWR</sequence>
<accession>A0A364V3H3</accession>
<dbReference type="Gene3D" id="3.40.50.1000">
    <property type="entry name" value="HAD superfamily/HAD-like"/>
    <property type="match status" value="2"/>
</dbReference>
<dbReference type="InterPro" id="IPR006357">
    <property type="entry name" value="HAD-SF_hydro_IIA"/>
</dbReference>
<dbReference type="PANTHER" id="PTHR19288">
    <property type="entry name" value="4-NITROPHENYLPHOSPHATASE-RELATED"/>
    <property type="match status" value="1"/>
</dbReference>
<dbReference type="NCBIfam" id="TIGR01460">
    <property type="entry name" value="HAD-SF-IIA"/>
    <property type="match status" value="1"/>
</dbReference>
<gene>
    <name evidence="1" type="ORF">DLJ54_09775</name>
</gene>
<evidence type="ECO:0000313" key="1">
    <source>
        <dbReference type="EMBL" id="RAV31177.1"/>
    </source>
</evidence>
<keyword evidence="1" id="KW-0378">Hydrolase</keyword>
<dbReference type="EMBL" id="QHCV01000159">
    <property type="protein sequence ID" value="RAV31177.1"/>
    <property type="molecule type" value="Genomic_DNA"/>
</dbReference>
<dbReference type="InterPro" id="IPR036412">
    <property type="entry name" value="HAD-like_sf"/>
</dbReference>
<keyword evidence="2" id="KW-1185">Reference proteome</keyword>
<dbReference type="GO" id="GO:0005737">
    <property type="term" value="C:cytoplasm"/>
    <property type="evidence" value="ECO:0007669"/>
    <property type="project" value="TreeGrafter"/>
</dbReference>
<dbReference type="Pfam" id="PF13242">
    <property type="entry name" value="Hydrolase_like"/>
    <property type="match status" value="1"/>
</dbReference>
<comment type="caution">
    <text evidence="1">The sequence shown here is derived from an EMBL/GenBank/DDBJ whole genome shotgun (WGS) entry which is preliminary data.</text>
</comment>
<organism evidence="1 2">
    <name type="scientific">Corynebacterium heidelbergense</name>
    <dbReference type="NCBI Taxonomy" id="2055947"/>
    <lineage>
        <taxon>Bacteria</taxon>
        <taxon>Bacillati</taxon>
        <taxon>Actinomycetota</taxon>
        <taxon>Actinomycetes</taxon>
        <taxon>Mycobacteriales</taxon>
        <taxon>Corynebacteriaceae</taxon>
        <taxon>Corynebacterium</taxon>
    </lineage>
</organism>
<reference evidence="1 2" key="1">
    <citation type="journal article" date="2018" name="Syst. Appl. Microbiol.">
        <title>Corynebacterium heidelbergense sp. nov., isolated from the preen glands of Egyptian geese (Alopochen aegyptiacus).</title>
        <authorList>
            <person name="Braun M.S."/>
            <person name="Wang E."/>
            <person name="Zimmermann S."/>
            <person name="Wink M."/>
        </authorList>
    </citation>
    <scope>NUCLEOTIDE SEQUENCE [LARGE SCALE GENOMIC DNA]</scope>
    <source>
        <strain evidence="1 2">647</strain>
    </source>
</reference>